<keyword evidence="4" id="KW-1185">Reference proteome</keyword>
<dbReference type="PANTHER" id="PTHR34262:SF1">
    <property type="entry name" value="TRANSMEMBRANE PROTEIN 220"/>
    <property type="match status" value="1"/>
</dbReference>
<feature type="region of interest" description="Disordered" evidence="1">
    <location>
        <begin position="321"/>
        <end position="341"/>
    </location>
</feature>
<keyword evidence="2" id="KW-0472">Membrane</keyword>
<evidence type="ECO:0000256" key="1">
    <source>
        <dbReference type="SAM" id="MobiDB-lite"/>
    </source>
</evidence>
<gene>
    <name evidence="3" type="ORF">Ocin01_11477</name>
</gene>
<evidence type="ECO:0000256" key="2">
    <source>
        <dbReference type="SAM" id="Phobius"/>
    </source>
</evidence>
<dbReference type="Pfam" id="PF15071">
    <property type="entry name" value="TMEM220"/>
    <property type="match status" value="1"/>
</dbReference>
<dbReference type="PANTHER" id="PTHR34262">
    <property type="entry name" value="TRANSMEMBRANE PROTEIN 220"/>
    <property type="match status" value="1"/>
</dbReference>
<organism evidence="3 4">
    <name type="scientific">Orchesella cincta</name>
    <name type="common">Springtail</name>
    <name type="synonym">Podura cincta</name>
    <dbReference type="NCBI Taxonomy" id="48709"/>
    <lineage>
        <taxon>Eukaryota</taxon>
        <taxon>Metazoa</taxon>
        <taxon>Ecdysozoa</taxon>
        <taxon>Arthropoda</taxon>
        <taxon>Hexapoda</taxon>
        <taxon>Collembola</taxon>
        <taxon>Entomobryomorpha</taxon>
        <taxon>Entomobryoidea</taxon>
        <taxon>Orchesellidae</taxon>
        <taxon>Orchesellinae</taxon>
        <taxon>Orchesella</taxon>
    </lineage>
</organism>
<protein>
    <submittedName>
        <fullName evidence="3">Transmembrane protein</fullName>
    </submittedName>
</protein>
<dbReference type="Proteomes" id="UP000094527">
    <property type="component" value="Unassembled WGS sequence"/>
</dbReference>
<dbReference type="AlphaFoldDB" id="A0A1D2MR57"/>
<comment type="caution">
    <text evidence="3">The sequence shown here is derived from an EMBL/GenBank/DDBJ whole genome shotgun (WGS) entry which is preliminary data.</text>
</comment>
<evidence type="ECO:0000313" key="3">
    <source>
        <dbReference type="EMBL" id="ODM95205.1"/>
    </source>
</evidence>
<feature type="transmembrane region" description="Helical" evidence="2">
    <location>
        <begin position="44"/>
        <end position="65"/>
    </location>
</feature>
<feature type="transmembrane region" description="Helical" evidence="2">
    <location>
        <begin position="177"/>
        <end position="196"/>
    </location>
</feature>
<keyword evidence="2" id="KW-1133">Transmembrane helix</keyword>
<reference evidence="3 4" key="1">
    <citation type="journal article" date="2016" name="Genome Biol. Evol.">
        <title>Gene Family Evolution Reflects Adaptation to Soil Environmental Stressors in the Genome of the Collembolan Orchesella cincta.</title>
        <authorList>
            <person name="Faddeeva-Vakhrusheva A."/>
            <person name="Derks M.F."/>
            <person name="Anvar S.Y."/>
            <person name="Agamennone V."/>
            <person name="Suring W."/>
            <person name="Smit S."/>
            <person name="van Straalen N.M."/>
            <person name="Roelofs D."/>
        </authorList>
    </citation>
    <scope>NUCLEOTIDE SEQUENCE [LARGE SCALE GENOMIC DNA]</scope>
    <source>
        <tissue evidence="3">Mixed pool</tissue>
    </source>
</reference>
<dbReference type="InterPro" id="IPR029377">
    <property type="entry name" value="TMEM220"/>
</dbReference>
<keyword evidence="2 3" id="KW-0812">Transmembrane</keyword>
<dbReference type="OrthoDB" id="9924288at2759"/>
<proteinExistence type="predicted"/>
<dbReference type="EMBL" id="LJIJ01000697">
    <property type="protein sequence ID" value="ODM95205.1"/>
    <property type="molecule type" value="Genomic_DNA"/>
</dbReference>
<accession>A0A1D2MR57</accession>
<name>A0A1D2MR57_ORCCI</name>
<feature type="transmembrane region" description="Helical" evidence="2">
    <location>
        <begin position="71"/>
        <end position="93"/>
    </location>
</feature>
<evidence type="ECO:0000313" key="4">
    <source>
        <dbReference type="Proteomes" id="UP000094527"/>
    </source>
</evidence>
<sequence>MTKRLTRRMHINQYKSVGEGEDVRLVRKHHTAQKPKKLSLSATILWKCVFFIMALFFMAAAYVQHNDPDPYLWMPAYLVPMFINIILIIWLPFDRYETPFSSWNSTSVWKWLRSWKFLNKIIAIHSAYCYTLGIWTLAHFAWRHLTSTHDIREEHDIRLIESWVTEQNMFMEEAKELLGLCLVIAWLSFLQNGTFLRFGKRGIYFGAFLTSLPILAWQLGTGTDANSFVVVPQDEILMNYKQARAQLKPEQKEFLMELLAADDALIESASRGIVDDILQAIAGLGQGQVQVNLLGPGNTPQAQPQPLSPSLVANFQLTSPTPQAQTPAAATSPAPTSSGSSSGQFVLDLAALDLSPQQQATLTAMLEKSLDNITAPAMTPPSHCSSNSNSNYKNVPKYCCYI</sequence>